<dbReference type="GO" id="GO:1990904">
    <property type="term" value="C:ribonucleoprotein complex"/>
    <property type="evidence" value="ECO:0007669"/>
    <property type="project" value="UniProtKB-KW"/>
</dbReference>
<dbReference type="InterPro" id="IPR022309">
    <property type="entry name" value="Ribosomal_Se8/biogenesis_NSA2"/>
</dbReference>
<dbReference type="Gene3D" id="3.10.290.70">
    <property type="match status" value="1"/>
</dbReference>
<evidence type="ECO:0000256" key="5">
    <source>
        <dbReference type="SAM" id="MobiDB-lite"/>
    </source>
</evidence>
<name>A0A060N0I4_ENTHI</name>
<dbReference type="InterPro" id="IPR001047">
    <property type="entry name" value="Ribosomal_eS8"/>
</dbReference>
<dbReference type="Pfam" id="PF01201">
    <property type="entry name" value="Ribosomal_S8e"/>
    <property type="match status" value="1"/>
</dbReference>
<dbReference type="EMBL" id="AK419747">
    <property type="protein sequence ID" value="BAN38399.1"/>
    <property type="molecule type" value="mRNA"/>
</dbReference>
<protein>
    <recommendedName>
        <fullName evidence="4">40S ribosomal protein S8</fullName>
    </recommendedName>
</protein>
<feature type="region of interest" description="Disordered" evidence="5">
    <location>
        <begin position="1"/>
        <end position="34"/>
    </location>
</feature>
<dbReference type="VEuPathDB" id="AmoebaDB:EHI5A_182740"/>
<evidence type="ECO:0000256" key="1">
    <source>
        <dbReference type="ARBA" id="ARBA00005257"/>
    </source>
</evidence>
<evidence type="ECO:0000256" key="4">
    <source>
        <dbReference type="RuleBase" id="RU000669"/>
    </source>
</evidence>
<keyword evidence="2 4" id="KW-0689">Ribosomal protein</keyword>
<dbReference type="NCBIfam" id="TIGR00307">
    <property type="entry name" value="eS8"/>
    <property type="match status" value="1"/>
</dbReference>
<evidence type="ECO:0000256" key="2">
    <source>
        <dbReference type="ARBA" id="ARBA00022980"/>
    </source>
</evidence>
<dbReference type="GO" id="GO:0003735">
    <property type="term" value="F:structural constituent of ribosome"/>
    <property type="evidence" value="ECO:0007669"/>
    <property type="project" value="InterPro"/>
</dbReference>
<proteinExistence type="evidence at transcript level"/>
<dbReference type="GO" id="GO:0006412">
    <property type="term" value="P:translation"/>
    <property type="evidence" value="ECO:0007669"/>
    <property type="project" value="InterPro"/>
</dbReference>
<feature type="compositionally biased region" description="Basic residues" evidence="5">
    <location>
        <begin position="7"/>
        <end position="28"/>
    </location>
</feature>
<dbReference type="PANTHER" id="PTHR10394">
    <property type="entry name" value="40S RIBOSOMAL PROTEIN S8"/>
    <property type="match status" value="1"/>
</dbReference>
<evidence type="ECO:0000256" key="3">
    <source>
        <dbReference type="ARBA" id="ARBA00023274"/>
    </source>
</evidence>
<accession>A0A060N0I4</accession>
<organism evidence="6">
    <name type="scientific">Entamoeba histolytica</name>
    <dbReference type="NCBI Taxonomy" id="5759"/>
    <lineage>
        <taxon>Eukaryota</taxon>
        <taxon>Amoebozoa</taxon>
        <taxon>Evosea</taxon>
        <taxon>Archamoebae</taxon>
        <taxon>Mastigamoebida</taxon>
        <taxon>Entamoebidae</taxon>
        <taxon>Entamoeba</taxon>
    </lineage>
</organism>
<reference evidence="6" key="1">
    <citation type="submission" date="2012-06" db="EMBL/GenBank/DDBJ databases">
        <title>Short 5' UTR of Entamoeba genes.</title>
        <authorList>
            <person name="Hiranuka K."/>
            <person name="Kumagai M."/>
            <person name="Wakaguri H."/>
            <person name="Suzuki Y."/>
            <person name="Sugano S."/>
            <person name="Watanabe J."/>
            <person name="Makioka A."/>
        </authorList>
    </citation>
    <scope>NUCLEOTIDE SEQUENCE</scope>
    <source>
        <strain evidence="6">HM-1:IMSS</strain>
    </source>
</reference>
<dbReference type="GO" id="GO:0005840">
    <property type="term" value="C:ribosome"/>
    <property type="evidence" value="ECO:0007669"/>
    <property type="project" value="UniProtKB-KW"/>
</dbReference>
<comment type="similarity">
    <text evidence="1 4">Belongs to the eukaryotic ribosomal protein eS8 family.</text>
</comment>
<dbReference type="CDD" id="cd11382">
    <property type="entry name" value="Ribosomal_S8e"/>
    <property type="match status" value="1"/>
</dbReference>
<evidence type="ECO:0000313" key="6">
    <source>
        <dbReference type="EMBL" id="BAN38399.1"/>
    </source>
</evidence>
<keyword evidence="3 4" id="KW-0687">Ribonucleoprotein</keyword>
<dbReference type="AlphaFoldDB" id="A0A060N0I4"/>
<dbReference type="VEuPathDB" id="AmoebaDB:EHI_053190"/>
<sequence length="237" mass="26950">MGITRDSRHKRRATGGKKNSMQKKKKNTMGRQPANTRLGAIRVHDVRCRYGIIKRRALRLENGNFSWASQSIAKGTKILNVVYNASDNDFVRTNTLVKGAIIEIDPAPFRLWFLKFYGKDIASTDYYKSLESATFKTEKKVVLPKEEENKEKTIAQQIAETQVALMNPSKTMQKKYAKKLEVLKNMKFDEALLEGFQSGRVLACISSRPGQTGSVEGYILEGKELDFYSKKISDKKK</sequence>